<dbReference type="InterPro" id="IPR050235">
    <property type="entry name" value="CK1_Ser-Thr_kinase"/>
</dbReference>
<dbReference type="CTD" id="51231"/>
<dbReference type="InterPro" id="IPR011009">
    <property type="entry name" value="Kinase-like_dom_sf"/>
</dbReference>
<dbReference type="Ensembl" id="ENSCSET00000029821.1">
    <property type="protein sequence ID" value="ENSCSEP00000029420.1"/>
    <property type="gene ID" value="ENSCSEG00000018841.1"/>
</dbReference>
<dbReference type="OMA" id="CVGFGPH"/>
<feature type="domain" description="Protein kinase" evidence="2">
    <location>
        <begin position="238"/>
        <end position="522"/>
    </location>
</feature>
<dbReference type="PANTHER" id="PTHR11909">
    <property type="entry name" value="CASEIN KINASE-RELATED"/>
    <property type="match status" value="1"/>
</dbReference>
<dbReference type="Gene3D" id="1.10.510.10">
    <property type="entry name" value="Transferase(Phosphotransferase) domain 1"/>
    <property type="match status" value="1"/>
</dbReference>
<dbReference type="InterPro" id="IPR000719">
    <property type="entry name" value="Prot_kinase_dom"/>
</dbReference>
<dbReference type="KEGG" id="csem:103398352"/>
<dbReference type="STRING" id="244447.ENSCSEP00000029420"/>
<keyword evidence="4" id="KW-1185">Reference proteome</keyword>
<feature type="region of interest" description="Disordered" evidence="1">
    <location>
        <begin position="35"/>
        <end position="65"/>
    </location>
</feature>
<evidence type="ECO:0000256" key="1">
    <source>
        <dbReference type="SAM" id="MobiDB-lite"/>
    </source>
</evidence>
<reference evidence="3" key="1">
    <citation type="submission" date="2025-08" db="UniProtKB">
        <authorList>
            <consortium name="Ensembl"/>
        </authorList>
    </citation>
    <scope>IDENTIFICATION</scope>
</reference>
<evidence type="ECO:0000313" key="3">
    <source>
        <dbReference type="Ensembl" id="ENSCSEP00000029420.1"/>
    </source>
</evidence>
<reference evidence="3" key="2">
    <citation type="submission" date="2025-09" db="UniProtKB">
        <authorList>
            <consortium name="Ensembl"/>
        </authorList>
    </citation>
    <scope>IDENTIFICATION</scope>
</reference>
<dbReference type="OrthoDB" id="2687620at2759"/>
<feature type="compositionally biased region" description="Low complexity" evidence="1">
    <location>
        <begin position="36"/>
        <end position="47"/>
    </location>
</feature>
<evidence type="ECO:0000313" key="4">
    <source>
        <dbReference type="Proteomes" id="UP000265120"/>
    </source>
</evidence>
<dbReference type="GO" id="GO:0005524">
    <property type="term" value="F:ATP binding"/>
    <property type="evidence" value="ECO:0007669"/>
    <property type="project" value="InterPro"/>
</dbReference>
<evidence type="ECO:0000259" key="2">
    <source>
        <dbReference type="PROSITE" id="PS50011"/>
    </source>
</evidence>
<sequence length="534" mass="58974">MPFRFCPYCGINLEPDFRFCPCCGKKLLLSEEESAEGSLDASSSFSSQERDEATPPGAEESPALDTKYDPIDAMAPELSTSLLVAARPGLRKTRNSLRLEREVKLNITDAVLPPVGDNITQDESQGSNISPKKHHTVSFAEENETLLESPGHSHLRGKTKLSSPASKLVEGVTAGVKRARLDLSSGDVSLVLSPVCSPGAGSPSKQTGKNKMKKMKHAPAVKPLEEGEEVTDTVGKKWKLVKLLSQTVTEVIYEVVQSASRSKESCHVLKLGSKDGRIFTEQNFLQRTAKQPNVDKWIKLNKMDFLGIPICVAFGLHADSYRFLVFPNMGQPLQSVIEENDGLPEKTVLQLACRLLDVLMFVHSNEYVHANISAENIYIGAGQTSEVYLAGYYHAFRYCPAGKHVNYREESRTPHEGALEFISLDTHKGAAPSRRSDLQSLGYCMLRWHTGRLPWTDLTQPEQVATLKQRYMNDVPALLGHCFSQAEVSSSFQSYLNAVMALQYTEQPDYSSLKNELSTALLQMGGSVEEPLSF</sequence>
<accession>A0A3P8WXH9</accession>
<dbReference type="GO" id="GO:0004672">
    <property type="term" value="F:protein kinase activity"/>
    <property type="evidence" value="ECO:0007669"/>
    <property type="project" value="InterPro"/>
</dbReference>
<proteinExistence type="predicted"/>
<dbReference type="RefSeq" id="XP_024909287.1">
    <property type="nucleotide sequence ID" value="XM_025053519.1"/>
</dbReference>
<dbReference type="AlphaFoldDB" id="A0A3P8WXH9"/>
<dbReference type="Proteomes" id="UP000265120">
    <property type="component" value="Unassembled WGS sequence"/>
</dbReference>
<name>A0A3P8WXH9_CYNSE</name>
<dbReference type="SMART" id="SM00220">
    <property type="entry name" value="S_TKc"/>
    <property type="match status" value="1"/>
</dbReference>
<dbReference type="SUPFAM" id="SSF56112">
    <property type="entry name" value="Protein kinase-like (PK-like)"/>
    <property type="match status" value="1"/>
</dbReference>
<dbReference type="RefSeq" id="XP_008335165.1">
    <property type="nucleotide sequence ID" value="XM_008336943.3"/>
</dbReference>
<organism evidence="3 4">
    <name type="scientific">Cynoglossus semilaevis</name>
    <name type="common">Tongue sole</name>
    <dbReference type="NCBI Taxonomy" id="244447"/>
    <lineage>
        <taxon>Eukaryota</taxon>
        <taxon>Metazoa</taxon>
        <taxon>Chordata</taxon>
        <taxon>Craniata</taxon>
        <taxon>Vertebrata</taxon>
        <taxon>Euteleostomi</taxon>
        <taxon>Actinopterygii</taxon>
        <taxon>Neopterygii</taxon>
        <taxon>Teleostei</taxon>
        <taxon>Neoteleostei</taxon>
        <taxon>Acanthomorphata</taxon>
        <taxon>Carangaria</taxon>
        <taxon>Pleuronectiformes</taxon>
        <taxon>Pleuronectoidei</taxon>
        <taxon>Cynoglossidae</taxon>
        <taxon>Cynoglossinae</taxon>
        <taxon>Cynoglossus</taxon>
    </lineage>
</organism>
<dbReference type="InParanoid" id="A0A3P8WXH9"/>
<dbReference type="PROSITE" id="PS50011">
    <property type="entry name" value="PROTEIN_KINASE_DOM"/>
    <property type="match status" value="1"/>
</dbReference>
<dbReference type="GeneTree" id="ENSGT00940000158111"/>
<dbReference type="RefSeq" id="XP_008335164.1">
    <property type="nucleotide sequence ID" value="XM_008336942.3"/>
</dbReference>
<dbReference type="GeneID" id="103398352"/>
<protein>
    <submittedName>
        <fullName evidence="3">VRK serine/threonine kinase 3</fullName>
    </submittedName>
</protein>